<gene>
    <name evidence="2" type="ORF">Fot_33736</name>
</gene>
<dbReference type="AlphaFoldDB" id="A0ABD1TBJ1"/>
<sequence>MEVSAFSVSPSSIALFSNFSRNLSNWEFRISRSPHSRRCFIVKNVASEKQQKLKDRPALHEEDSLKPDSASIASSIKYHAEFTPAFSPELFELPKAYYATAESVRDMLIINWNATYDYYEKMDVKQAYYLSMEYLQGRALLNAIGNLELTGAYAEALRKLGQNLEDVARQLQRALRYADDVSTTRCARLKGSF</sequence>
<dbReference type="PANTHER" id="PTHR11468">
    <property type="entry name" value="GLYCOGEN PHOSPHORYLASE"/>
    <property type="match status" value="1"/>
</dbReference>
<accession>A0ABD1TBJ1</accession>
<evidence type="ECO:0000256" key="1">
    <source>
        <dbReference type="ARBA" id="ARBA00006047"/>
    </source>
</evidence>
<reference evidence="3" key="1">
    <citation type="submission" date="2024-07" db="EMBL/GenBank/DDBJ databases">
        <title>Two chromosome-level genome assemblies of Korean endemic species Abeliophyllum distichum and Forsythia ovata (Oleaceae).</title>
        <authorList>
            <person name="Jang H."/>
        </authorList>
    </citation>
    <scope>NUCLEOTIDE SEQUENCE [LARGE SCALE GENOMIC DNA]</scope>
</reference>
<organism evidence="2 3">
    <name type="scientific">Forsythia ovata</name>
    <dbReference type="NCBI Taxonomy" id="205694"/>
    <lineage>
        <taxon>Eukaryota</taxon>
        <taxon>Viridiplantae</taxon>
        <taxon>Streptophyta</taxon>
        <taxon>Embryophyta</taxon>
        <taxon>Tracheophyta</taxon>
        <taxon>Spermatophyta</taxon>
        <taxon>Magnoliopsida</taxon>
        <taxon>eudicotyledons</taxon>
        <taxon>Gunneridae</taxon>
        <taxon>Pentapetalae</taxon>
        <taxon>asterids</taxon>
        <taxon>lamiids</taxon>
        <taxon>Lamiales</taxon>
        <taxon>Oleaceae</taxon>
        <taxon>Forsythieae</taxon>
        <taxon>Forsythia</taxon>
    </lineage>
</organism>
<keyword evidence="3" id="KW-1185">Reference proteome</keyword>
<dbReference type="Gene3D" id="3.40.50.2000">
    <property type="entry name" value="Glycogen Phosphorylase B"/>
    <property type="match status" value="1"/>
</dbReference>
<protein>
    <submittedName>
        <fullName evidence="2">Alpha-glucan phosphorylase 1</fullName>
    </submittedName>
</protein>
<evidence type="ECO:0000313" key="2">
    <source>
        <dbReference type="EMBL" id="KAL2510089.1"/>
    </source>
</evidence>
<dbReference type="EMBL" id="JBFOLJ010000009">
    <property type="protein sequence ID" value="KAL2510089.1"/>
    <property type="molecule type" value="Genomic_DNA"/>
</dbReference>
<dbReference type="Proteomes" id="UP001604277">
    <property type="component" value="Unassembled WGS sequence"/>
</dbReference>
<comment type="similarity">
    <text evidence="1">Belongs to the glycogen phosphorylase family.</text>
</comment>
<evidence type="ECO:0000313" key="3">
    <source>
        <dbReference type="Proteomes" id="UP001604277"/>
    </source>
</evidence>
<name>A0ABD1TBJ1_9LAMI</name>
<dbReference type="InterPro" id="IPR000811">
    <property type="entry name" value="Glyco_trans_35"/>
</dbReference>
<comment type="caution">
    <text evidence="2">The sequence shown here is derived from an EMBL/GenBank/DDBJ whole genome shotgun (WGS) entry which is preliminary data.</text>
</comment>
<dbReference type="SUPFAM" id="SSF53756">
    <property type="entry name" value="UDP-Glycosyltransferase/glycogen phosphorylase"/>
    <property type="match status" value="1"/>
</dbReference>
<proteinExistence type="inferred from homology"/>
<dbReference type="PANTHER" id="PTHR11468:SF27">
    <property type="entry name" value="ALPHA-1,4 GLUCAN PHOSPHORYLASE L-2 ISOZYME, CHLOROPLASTIC_AMYLOPLASTIC"/>
    <property type="match status" value="1"/>
</dbReference>